<keyword evidence="4" id="KW-0235">DNA replication</keyword>
<evidence type="ECO:0000256" key="1">
    <source>
        <dbReference type="ARBA" id="ARBA00004123"/>
    </source>
</evidence>
<dbReference type="GO" id="GO:0033314">
    <property type="term" value="P:mitotic DNA replication checkpoint signaling"/>
    <property type="evidence" value="ECO:0007669"/>
    <property type="project" value="TreeGrafter"/>
</dbReference>
<comment type="similarity">
    <text evidence="4">Belongs to the ORC1 family.</text>
</comment>
<dbReference type="GO" id="GO:0005524">
    <property type="term" value="F:ATP binding"/>
    <property type="evidence" value="ECO:0007669"/>
    <property type="project" value="UniProtKB-KW"/>
</dbReference>
<keyword evidence="4" id="KW-0067">ATP-binding</keyword>
<keyword evidence="3 4" id="KW-0539">Nucleus</keyword>
<evidence type="ECO:0000256" key="2">
    <source>
        <dbReference type="ARBA" id="ARBA00023125"/>
    </source>
</evidence>
<sequence>MDEVDQIVTRGQSAIYNFFNWPGGWHSKLIVLTVPNTMGLPERTPRNKISSRLSSITFPGYTHSQPMTIIQSCLEGVSGNMVDPDAVQFAAVSVDARRSLAICPRAVEIVEYSSNKDTDNNQPTA</sequence>
<dbReference type="Proteomes" id="UP000276215">
    <property type="component" value="Unassembled WGS sequence"/>
</dbReference>
<name>A0A3N4K5H7_9PEZI</name>
<proteinExistence type="inferred from homology"/>
<keyword evidence="4" id="KW-0547">Nucleotide-binding</keyword>
<reference evidence="5 6" key="1">
    <citation type="journal article" date="2018" name="Nat. Ecol. Evol.">
        <title>Pezizomycetes genomes reveal the molecular basis of ectomycorrhizal truffle lifestyle.</title>
        <authorList>
            <person name="Murat C."/>
            <person name="Payen T."/>
            <person name="Noel B."/>
            <person name="Kuo A."/>
            <person name="Morin E."/>
            <person name="Chen J."/>
            <person name="Kohler A."/>
            <person name="Krizsan K."/>
            <person name="Balestrini R."/>
            <person name="Da Silva C."/>
            <person name="Montanini B."/>
            <person name="Hainaut M."/>
            <person name="Levati E."/>
            <person name="Barry K.W."/>
            <person name="Belfiori B."/>
            <person name="Cichocki N."/>
            <person name="Clum A."/>
            <person name="Dockter R.B."/>
            <person name="Fauchery L."/>
            <person name="Guy J."/>
            <person name="Iotti M."/>
            <person name="Le Tacon F."/>
            <person name="Lindquist E.A."/>
            <person name="Lipzen A."/>
            <person name="Malagnac F."/>
            <person name="Mello A."/>
            <person name="Molinier V."/>
            <person name="Miyauchi S."/>
            <person name="Poulain J."/>
            <person name="Riccioni C."/>
            <person name="Rubini A."/>
            <person name="Sitrit Y."/>
            <person name="Splivallo R."/>
            <person name="Traeger S."/>
            <person name="Wang M."/>
            <person name="Zifcakova L."/>
            <person name="Wipf D."/>
            <person name="Zambonelli A."/>
            <person name="Paolocci F."/>
            <person name="Nowrousian M."/>
            <person name="Ottonello S."/>
            <person name="Baldrian P."/>
            <person name="Spatafora J.W."/>
            <person name="Henrissat B."/>
            <person name="Nagy L.G."/>
            <person name="Aury J.M."/>
            <person name="Wincker P."/>
            <person name="Grigoriev I.V."/>
            <person name="Bonfante P."/>
            <person name="Martin F.M."/>
        </authorList>
    </citation>
    <scope>NUCLEOTIDE SEQUENCE [LARGE SCALE GENOMIC DNA]</scope>
    <source>
        <strain evidence="5 6">120613-1</strain>
    </source>
</reference>
<accession>A0A3N4K5H7</accession>
<dbReference type="GO" id="GO:0005664">
    <property type="term" value="C:nuclear origin of replication recognition complex"/>
    <property type="evidence" value="ECO:0007669"/>
    <property type="project" value="TreeGrafter"/>
</dbReference>
<dbReference type="PANTHER" id="PTHR10763">
    <property type="entry name" value="CELL DIVISION CONTROL PROTEIN 6-RELATED"/>
    <property type="match status" value="1"/>
</dbReference>
<protein>
    <recommendedName>
        <fullName evidence="4">Origin recognition complex subunit 1</fullName>
    </recommendedName>
</protein>
<organism evidence="5 6">
    <name type="scientific">Choiromyces venosus 120613-1</name>
    <dbReference type="NCBI Taxonomy" id="1336337"/>
    <lineage>
        <taxon>Eukaryota</taxon>
        <taxon>Fungi</taxon>
        <taxon>Dikarya</taxon>
        <taxon>Ascomycota</taxon>
        <taxon>Pezizomycotina</taxon>
        <taxon>Pezizomycetes</taxon>
        <taxon>Pezizales</taxon>
        <taxon>Tuberaceae</taxon>
        <taxon>Choiromyces</taxon>
    </lineage>
</organism>
<comment type="subunit">
    <text evidence="4">ORC is composed of six subunits.</text>
</comment>
<keyword evidence="6" id="KW-1185">Reference proteome</keyword>
<dbReference type="GO" id="GO:0006270">
    <property type="term" value="P:DNA replication initiation"/>
    <property type="evidence" value="ECO:0007669"/>
    <property type="project" value="TreeGrafter"/>
</dbReference>
<comment type="function">
    <text evidence="4">Component of the origin recognition complex (ORC) that binds origins of replication. DNA-binding is ATP-dependent, however specific DNA sequences that define origins of replication have not been identified so far. ORC is required to assemble the pre-replication complex necessary to initiate DNA replication.</text>
</comment>
<evidence type="ECO:0000256" key="4">
    <source>
        <dbReference type="RuleBase" id="RU365058"/>
    </source>
</evidence>
<dbReference type="InterPro" id="IPR050311">
    <property type="entry name" value="ORC1/CDC6"/>
</dbReference>
<dbReference type="OrthoDB" id="1926878at2759"/>
<evidence type="ECO:0000313" key="6">
    <source>
        <dbReference type="Proteomes" id="UP000276215"/>
    </source>
</evidence>
<dbReference type="PANTHER" id="PTHR10763:SF23">
    <property type="entry name" value="ORIGIN RECOGNITION COMPLEX SUBUNIT 1"/>
    <property type="match status" value="1"/>
</dbReference>
<dbReference type="STRING" id="1336337.A0A3N4K5H7"/>
<keyword evidence="2 4" id="KW-0238">DNA-binding</keyword>
<evidence type="ECO:0000256" key="3">
    <source>
        <dbReference type="ARBA" id="ARBA00023242"/>
    </source>
</evidence>
<dbReference type="EMBL" id="ML120357">
    <property type="protein sequence ID" value="RPB04619.1"/>
    <property type="molecule type" value="Genomic_DNA"/>
</dbReference>
<gene>
    <name evidence="5" type="ORF">L873DRAFT_1274913</name>
</gene>
<dbReference type="GO" id="GO:0003688">
    <property type="term" value="F:DNA replication origin binding"/>
    <property type="evidence" value="ECO:0007669"/>
    <property type="project" value="TreeGrafter"/>
</dbReference>
<evidence type="ECO:0000313" key="5">
    <source>
        <dbReference type="EMBL" id="RPB04619.1"/>
    </source>
</evidence>
<dbReference type="Gene3D" id="1.10.8.60">
    <property type="match status" value="1"/>
</dbReference>
<dbReference type="AlphaFoldDB" id="A0A3N4K5H7"/>
<comment type="subcellular location">
    <subcellularLocation>
        <location evidence="1 4">Nucleus</location>
    </subcellularLocation>
</comment>